<organism evidence="8">
    <name type="scientific">viral metagenome</name>
    <dbReference type="NCBI Taxonomy" id="1070528"/>
    <lineage>
        <taxon>unclassified sequences</taxon>
        <taxon>metagenomes</taxon>
        <taxon>organismal metagenomes</taxon>
    </lineage>
</organism>
<evidence type="ECO:0000259" key="6">
    <source>
        <dbReference type="PROSITE" id="PS51332"/>
    </source>
</evidence>
<dbReference type="InterPro" id="IPR023404">
    <property type="entry name" value="rSAM_horseshoe"/>
</dbReference>
<evidence type="ECO:0000256" key="4">
    <source>
        <dbReference type="ARBA" id="ARBA00023004"/>
    </source>
</evidence>
<dbReference type="Gene3D" id="3.40.50.280">
    <property type="entry name" value="Cobalamin-binding domain"/>
    <property type="match status" value="1"/>
</dbReference>
<dbReference type="PROSITE" id="PS51332">
    <property type="entry name" value="B12_BINDING"/>
    <property type="match status" value="1"/>
</dbReference>
<dbReference type="InterPro" id="IPR006158">
    <property type="entry name" value="Cobalamin-bd"/>
</dbReference>
<dbReference type="AlphaFoldDB" id="A0A6M3J036"/>
<keyword evidence="5" id="KW-0411">Iron-sulfur</keyword>
<evidence type="ECO:0000256" key="5">
    <source>
        <dbReference type="ARBA" id="ARBA00023014"/>
    </source>
</evidence>
<protein>
    <submittedName>
        <fullName evidence="8">Putative radical SAM superfamily protein</fullName>
    </submittedName>
</protein>
<evidence type="ECO:0000256" key="3">
    <source>
        <dbReference type="ARBA" id="ARBA00022723"/>
    </source>
</evidence>
<evidence type="ECO:0000259" key="7">
    <source>
        <dbReference type="PROSITE" id="PS51918"/>
    </source>
</evidence>
<dbReference type="Pfam" id="PF04055">
    <property type="entry name" value="Radical_SAM"/>
    <property type="match status" value="1"/>
</dbReference>
<dbReference type="SMART" id="SM00729">
    <property type="entry name" value="Elp3"/>
    <property type="match status" value="1"/>
</dbReference>
<feature type="domain" description="Radical SAM core" evidence="7">
    <location>
        <begin position="174"/>
        <end position="401"/>
    </location>
</feature>
<sequence length="491" mass="57006">MKLLLIGISGHEKDFLLSLPILKTYLTKFDDINKLFNIDTLEYGPDIDTDIIVSGINNNNPDIICFSCYIWNIDKIREVIPQVDTKIIVLGGPEVSLDFINKGKFDDLEVDYLVYGEGEIPLYLILKTLDNPTIPKTGVVYKKDNKYYYGNRNFLEKLEDDSVFLSGNVPHHLLNSNMRVNIETQRGCNFRCAYCQYGKNFPFIRYRDPLLVIKEFKYLYSKGIKYVRVLDSNFFSNKRHAYKILKELVVNKIKTHLVLEGNSVSLDDEIVDLLGKYTSLGNDIILSVGLQTTNKESSKIVNRYHNLESFSLAIKKLVDVNIIPRTDLILGFPLETKETYINGIIYLIDLFRNSRGYVGLNILIILSDTEMIEISKQYNLSVNENHMVYETPTLNKEDFSECIDINAVIFRIFDPIVTKEDIEIREAFYRLSDKIGYKECIYYLKDKIFGSGNYKFTLKDFPKGEYDYYRKTGKDIDDKSLLELLNRKYNE</sequence>
<dbReference type="PANTHER" id="PTHR43409:SF16">
    <property type="entry name" value="SLR0320 PROTEIN"/>
    <property type="match status" value="1"/>
</dbReference>
<keyword evidence="3" id="KW-0479">Metal-binding</keyword>
<dbReference type="PANTHER" id="PTHR43409">
    <property type="entry name" value="ANAEROBIC MAGNESIUM-PROTOPORPHYRIN IX MONOMETHYL ESTER CYCLASE-RELATED"/>
    <property type="match status" value="1"/>
</dbReference>
<evidence type="ECO:0000256" key="1">
    <source>
        <dbReference type="ARBA" id="ARBA00001966"/>
    </source>
</evidence>
<dbReference type="GO" id="GO:0031419">
    <property type="term" value="F:cobalamin binding"/>
    <property type="evidence" value="ECO:0007669"/>
    <property type="project" value="InterPro"/>
</dbReference>
<dbReference type="GO" id="GO:0046872">
    <property type="term" value="F:metal ion binding"/>
    <property type="evidence" value="ECO:0007669"/>
    <property type="project" value="UniProtKB-KW"/>
</dbReference>
<dbReference type="InterPro" id="IPR058240">
    <property type="entry name" value="rSAM_sf"/>
</dbReference>
<dbReference type="SFLD" id="SFLDS00029">
    <property type="entry name" value="Radical_SAM"/>
    <property type="match status" value="1"/>
</dbReference>
<accession>A0A6M3J036</accession>
<evidence type="ECO:0000256" key="2">
    <source>
        <dbReference type="ARBA" id="ARBA00022691"/>
    </source>
</evidence>
<dbReference type="Pfam" id="PF02310">
    <property type="entry name" value="B12-binding"/>
    <property type="match status" value="1"/>
</dbReference>
<dbReference type="CDD" id="cd01335">
    <property type="entry name" value="Radical_SAM"/>
    <property type="match status" value="1"/>
</dbReference>
<dbReference type="GO" id="GO:0051536">
    <property type="term" value="F:iron-sulfur cluster binding"/>
    <property type="evidence" value="ECO:0007669"/>
    <property type="project" value="UniProtKB-KW"/>
</dbReference>
<comment type="cofactor">
    <cofactor evidence="1">
        <name>[4Fe-4S] cluster</name>
        <dbReference type="ChEBI" id="CHEBI:49883"/>
    </cofactor>
</comment>
<dbReference type="SUPFAM" id="SSF102114">
    <property type="entry name" value="Radical SAM enzymes"/>
    <property type="match status" value="1"/>
</dbReference>
<dbReference type="PROSITE" id="PS51918">
    <property type="entry name" value="RADICAL_SAM"/>
    <property type="match status" value="1"/>
</dbReference>
<keyword evidence="2" id="KW-0949">S-adenosyl-L-methionine</keyword>
<dbReference type="GO" id="GO:0005829">
    <property type="term" value="C:cytosol"/>
    <property type="evidence" value="ECO:0007669"/>
    <property type="project" value="TreeGrafter"/>
</dbReference>
<gene>
    <name evidence="8" type="ORF">MM415B00778_0015</name>
</gene>
<keyword evidence="4" id="KW-0408">Iron</keyword>
<dbReference type="InterPro" id="IPR006638">
    <property type="entry name" value="Elp3/MiaA/NifB-like_rSAM"/>
</dbReference>
<proteinExistence type="predicted"/>
<reference evidence="8" key="1">
    <citation type="submission" date="2020-03" db="EMBL/GenBank/DDBJ databases">
        <title>The deep terrestrial virosphere.</title>
        <authorList>
            <person name="Holmfeldt K."/>
            <person name="Nilsson E."/>
            <person name="Simone D."/>
            <person name="Lopez-Fernandez M."/>
            <person name="Wu X."/>
            <person name="de Brujin I."/>
            <person name="Lundin D."/>
            <person name="Andersson A."/>
            <person name="Bertilsson S."/>
            <person name="Dopson M."/>
        </authorList>
    </citation>
    <scope>NUCLEOTIDE SEQUENCE</scope>
    <source>
        <strain evidence="8">MM415B00778</strain>
    </source>
</reference>
<feature type="domain" description="B12-binding" evidence="6">
    <location>
        <begin position="1"/>
        <end position="136"/>
    </location>
</feature>
<evidence type="ECO:0000313" key="8">
    <source>
        <dbReference type="EMBL" id="QJA62481.1"/>
    </source>
</evidence>
<dbReference type="SFLD" id="SFLDG01082">
    <property type="entry name" value="B12-binding_domain_containing"/>
    <property type="match status" value="1"/>
</dbReference>
<dbReference type="Gene3D" id="3.80.30.20">
    <property type="entry name" value="tm_1862 like domain"/>
    <property type="match status" value="1"/>
</dbReference>
<dbReference type="InterPro" id="IPR007197">
    <property type="entry name" value="rSAM"/>
</dbReference>
<name>A0A6M3J036_9ZZZZ</name>
<dbReference type="GO" id="GO:0003824">
    <property type="term" value="F:catalytic activity"/>
    <property type="evidence" value="ECO:0007669"/>
    <property type="project" value="InterPro"/>
</dbReference>
<dbReference type="InterPro" id="IPR051198">
    <property type="entry name" value="BchE-like"/>
</dbReference>
<dbReference type="EMBL" id="MT141472">
    <property type="protein sequence ID" value="QJA62481.1"/>
    <property type="molecule type" value="Genomic_DNA"/>
</dbReference>